<dbReference type="RefSeq" id="WP_326015266.1">
    <property type="nucleotide sequence ID" value="NZ_JAOZYC010000057.1"/>
</dbReference>
<evidence type="ECO:0000313" key="3">
    <source>
        <dbReference type="Proteomes" id="UP001354931"/>
    </source>
</evidence>
<dbReference type="EMBL" id="JAOZYC010000057">
    <property type="protein sequence ID" value="MEB8337464.1"/>
    <property type="molecule type" value="Genomic_DNA"/>
</dbReference>
<feature type="domain" description="OLD protein-like TOPRIM" evidence="1">
    <location>
        <begin position="30"/>
        <end position="87"/>
    </location>
</feature>
<sequence>MRAFHDAVTEWAAGGPGEPARELAGRLRVRSAVLLEGLSDVAAVDALAGRRGRDLAAEGVCVVSMGGAMNVGRYARLLGAAGLGLRLTGLCDERERRFYDRALGQGEDSVFVCVADLEDEFIRALGVVRVEELIREAGEWHPWQTFARQPAQQDRTTHRLLWRFLGTKAGRKIRYGRLLTEAACDAGCVPAPLEELFARL</sequence>
<dbReference type="InterPro" id="IPR034139">
    <property type="entry name" value="TOPRIM_OLD"/>
</dbReference>
<dbReference type="Pfam" id="PF20469">
    <property type="entry name" value="OLD-like_TOPRIM"/>
    <property type="match status" value="1"/>
</dbReference>
<gene>
    <name evidence="2" type="ORF">OKJ99_08050</name>
</gene>
<keyword evidence="3" id="KW-1185">Reference proteome</keyword>
<keyword evidence="2" id="KW-0540">Nuclease</keyword>
<name>A0ABU6F0E2_9ACTN</name>
<comment type="caution">
    <text evidence="2">The sequence shown here is derived from an EMBL/GenBank/DDBJ whole genome shotgun (WGS) entry which is preliminary data.</text>
</comment>
<keyword evidence="2" id="KW-0378">Hydrolase</keyword>
<proteinExistence type="predicted"/>
<evidence type="ECO:0000259" key="1">
    <source>
        <dbReference type="Pfam" id="PF20469"/>
    </source>
</evidence>
<evidence type="ECO:0000313" key="2">
    <source>
        <dbReference type="EMBL" id="MEB8337464.1"/>
    </source>
</evidence>
<organism evidence="2 3">
    <name type="scientific">Streptomyces endophyticus</name>
    <dbReference type="NCBI Taxonomy" id="714166"/>
    <lineage>
        <taxon>Bacteria</taxon>
        <taxon>Bacillati</taxon>
        <taxon>Actinomycetota</taxon>
        <taxon>Actinomycetes</taxon>
        <taxon>Kitasatosporales</taxon>
        <taxon>Streptomycetaceae</taxon>
        <taxon>Streptomyces</taxon>
    </lineage>
</organism>
<accession>A0ABU6F0E2</accession>
<keyword evidence="2" id="KW-0255">Endonuclease</keyword>
<dbReference type="Proteomes" id="UP001354931">
    <property type="component" value="Unassembled WGS sequence"/>
</dbReference>
<reference evidence="2 3" key="1">
    <citation type="submission" date="2022-10" db="EMBL/GenBank/DDBJ databases">
        <authorList>
            <person name="Xie J."/>
            <person name="Shen N."/>
        </authorList>
    </citation>
    <scope>NUCLEOTIDE SEQUENCE [LARGE SCALE GENOMIC DNA]</scope>
    <source>
        <strain evidence="2 3">YIM65594</strain>
    </source>
</reference>
<dbReference type="GO" id="GO:0004519">
    <property type="term" value="F:endonuclease activity"/>
    <property type="evidence" value="ECO:0007669"/>
    <property type="project" value="UniProtKB-KW"/>
</dbReference>
<protein>
    <submittedName>
        <fullName evidence="2">ATP-dependent endonuclease</fullName>
    </submittedName>
</protein>